<evidence type="ECO:0000313" key="2">
    <source>
        <dbReference type="EMBL" id="GHO57104.1"/>
    </source>
</evidence>
<comment type="caution">
    <text evidence="2">The sequence shown here is derived from an EMBL/GenBank/DDBJ whole genome shotgun (WGS) entry which is preliminary data.</text>
</comment>
<evidence type="ECO:0000256" key="1">
    <source>
        <dbReference type="SAM" id="MobiDB-lite"/>
    </source>
</evidence>
<gene>
    <name evidence="2" type="ORF">KSB_55790</name>
</gene>
<sequence length="71" mass="8066">MREHIAGQRKQTTPFDIIWEGETPGDDAEQAAAIVRPWAEAGATWWLESRWSASNIEEIRTRIQQGPPHLA</sequence>
<feature type="region of interest" description="Disordered" evidence="1">
    <location>
        <begin position="1"/>
        <end position="23"/>
    </location>
</feature>
<accession>A0ABQ3UWA4</accession>
<organism evidence="2 3">
    <name type="scientific">Ktedonobacter robiniae</name>
    <dbReference type="NCBI Taxonomy" id="2778365"/>
    <lineage>
        <taxon>Bacteria</taxon>
        <taxon>Bacillati</taxon>
        <taxon>Chloroflexota</taxon>
        <taxon>Ktedonobacteria</taxon>
        <taxon>Ktedonobacterales</taxon>
        <taxon>Ktedonobacteraceae</taxon>
        <taxon>Ktedonobacter</taxon>
    </lineage>
</organism>
<keyword evidence="3" id="KW-1185">Reference proteome</keyword>
<name>A0ABQ3UWA4_9CHLR</name>
<dbReference type="Proteomes" id="UP000654345">
    <property type="component" value="Unassembled WGS sequence"/>
</dbReference>
<reference evidence="2 3" key="1">
    <citation type="journal article" date="2021" name="Int. J. Syst. Evol. Microbiol.">
        <title>Reticulibacter mediterranei gen. nov., sp. nov., within the new family Reticulibacteraceae fam. nov., and Ktedonospora formicarum gen. nov., sp. nov., Ktedonobacter robiniae sp. nov., Dictyobacter formicarum sp. nov. and Dictyobacter arantiisoli sp. nov., belonging to the class Ktedonobacteria.</title>
        <authorList>
            <person name="Yabe S."/>
            <person name="Zheng Y."/>
            <person name="Wang C.M."/>
            <person name="Sakai Y."/>
            <person name="Abe K."/>
            <person name="Yokota A."/>
            <person name="Donadio S."/>
            <person name="Cavaletti L."/>
            <person name="Monciardini P."/>
        </authorList>
    </citation>
    <scope>NUCLEOTIDE SEQUENCE [LARGE SCALE GENOMIC DNA]</scope>
    <source>
        <strain evidence="2 3">SOSP1-30</strain>
    </source>
</reference>
<evidence type="ECO:0000313" key="3">
    <source>
        <dbReference type="Proteomes" id="UP000654345"/>
    </source>
</evidence>
<proteinExistence type="predicted"/>
<protein>
    <submittedName>
        <fullName evidence="2">Uncharacterized protein</fullName>
    </submittedName>
</protein>
<dbReference type="EMBL" id="BNJG01000002">
    <property type="protein sequence ID" value="GHO57104.1"/>
    <property type="molecule type" value="Genomic_DNA"/>
</dbReference>